<name>A0A2H4HI75_ENTFL</name>
<dbReference type="RefSeq" id="WP_002311828.1">
    <property type="nucleotide sequence ID" value="NZ_KY290886.1"/>
</dbReference>
<protein>
    <submittedName>
        <fullName evidence="2">RepA protein</fullName>
    </submittedName>
</protein>
<organism evidence="2">
    <name type="scientific">Enterococcus faecalis</name>
    <name type="common">Streptococcus faecalis</name>
    <dbReference type="NCBI Taxonomy" id="1351"/>
    <lineage>
        <taxon>Bacteria</taxon>
        <taxon>Bacillati</taxon>
        <taxon>Bacillota</taxon>
        <taxon>Bacilli</taxon>
        <taxon>Lactobacillales</taxon>
        <taxon>Enterococcaceae</taxon>
        <taxon>Enterococcus</taxon>
    </lineage>
</organism>
<keyword evidence="2" id="KW-0614">Plasmid</keyword>
<dbReference type="InterPro" id="IPR014820">
    <property type="entry name" value="PriCT_1"/>
</dbReference>
<reference evidence="2" key="1">
    <citation type="submission" date="2016-12" db="EMBL/GenBank/DDBJ databases">
        <title>Genetic characterization of cointegrate plasmids responsible for the mobilization of pRUM-like and pLAG, via pHTbeta, from Enterococcus faecium to E. faecalis.</title>
        <authorList>
            <person name="Di Sante L."/>
            <person name="Morroni G."/>
            <person name="Vignaroli C."/>
            <person name="Brenciani A."/>
        </authorList>
    </citation>
    <scope>NUCLEOTIDE SEQUENCE</scope>
    <source>
        <strain evidence="2">Transconjugant T4</strain>
        <plasmid evidence="2">pJH-T4</plasmid>
    </source>
</reference>
<geneLocation type="plasmid" evidence="2">
    <name>pJH-T4</name>
</geneLocation>
<dbReference type="Pfam" id="PF08708">
    <property type="entry name" value="PriCT_1"/>
    <property type="match status" value="1"/>
</dbReference>
<accession>A0A2H4HI75</accession>
<sequence length="533" mass="61017">MLNSCEYADVLAKILKNGIKQFNSKNLVAFKKNSNKIGAIAGFTSKTNMIKTKGLIYRSIDRVLEDSDVLTHWTPNVYSWLGGGENKTIFGHKEANLIQINTFVADIDYPVGEKKTDLNLLVLYLLEEGLLPTLIVDTPKGYHCYFLIQNYNQETDSFDKASYISNSNDFKSLRVAKRISENIRKSIQNRLPQVDMGCNHFGIFRFPTKKNIVHYEPNFVDTFEGYLKWSKDFEEKEYALKRSNLSLLAPNSTGKKGSKRQIDTKWYDFLIHTDIAEGDRNKTIFTLALACKSSGLSIGECMDQLDQLQFNNDLSYSEVERTIRSAYRGDYKGAKSSYVNEIIENYATPTEFEKYSINVNRQAVKRKGNRVDPSNWVKFAKPREERKYSHFEESKADLLAYLERKQRSLKKNELFLSVSMGTISEETQIPVSTLKVILKELRTANTVILRTSRGRYGSTKIATSKFVEAKILNTVIQNKKDKQVFVLELLGTANSHVETILRRYEDKTVPFHANILKEREKSKHAPIRGANTG</sequence>
<evidence type="ECO:0000259" key="1">
    <source>
        <dbReference type="SMART" id="SM00942"/>
    </source>
</evidence>
<gene>
    <name evidence="2" type="primary">repA</name>
</gene>
<dbReference type="SMART" id="SM00942">
    <property type="entry name" value="PriCT_1"/>
    <property type="match status" value="1"/>
</dbReference>
<evidence type="ECO:0000313" key="2">
    <source>
        <dbReference type="EMBL" id="ARQ19134.1"/>
    </source>
</evidence>
<dbReference type="EMBL" id="KY290886">
    <property type="protein sequence ID" value="ARQ19134.1"/>
    <property type="molecule type" value="Genomic_DNA"/>
</dbReference>
<proteinExistence type="predicted"/>
<feature type="domain" description="Primase C-terminal 1" evidence="1">
    <location>
        <begin position="269"/>
        <end position="332"/>
    </location>
</feature>
<dbReference type="AlphaFoldDB" id="A0A2H4HI75"/>